<dbReference type="EMBL" id="MN740420">
    <property type="protein sequence ID" value="QHU05818.1"/>
    <property type="molecule type" value="Genomic_DNA"/>
</dbReference>
<accession>A0A6C0JPL2</accession>
<reference evidence="1" key="1">
    <citation type="journal article" date="2020" name="Nature">
        <title>Giant virus diversity and host interactions through global metagenomics.</title>
        <authorList>
            <person name="Schulz F."/>
            <person name="Roux S."/>
            <person name="Paez-Espino D."/>
            <person name="Jungbluth S."/>
            <person name="Walsh D.A."/>
            <person name="Denef V.J."/>
            <person name="McMahon K.D."/>
            <person name="Konstantinidis K.T."/>
            <person name="Eloe-Fadrosh E.A."/>
            <person name="Kyrpides N.C."/>
            <person name="Woyke T."/>
        </authorList>
    </citation>
    <scope>NUCLEOTIDE SEQUENCE</scope>
    <source>
        <strain evidence="1">GVMAG-M-3300027736-24</strain>
    </source>
</reference>
<evidence type="ECO:0008006" key="2">
    <source>
        <dbReference type="Google" id="ProtNLM"/>
    </source>
</evidence>
<protein>
    <recommendedName>
        <fullName evidence="2">Glycosyltransferase</fullName>
    </recommendedName>
</protein>
<proteinExistence type="predicted"/>
<dbReference type="AlphaFoldDB" id="A0A6C0JPL2"/>
<name>A0A6C0JPL2_9ZZZZ</name>
<organism evidence="1">
    <name type="scientific">viral metagenome</name>
    <dbReference type="NCBI Taxonomy" id="1070528"/>
    <lineage>
        <taxon>unclassified sequences</taxon>
        <taxon>metagenomes</taxon>
        <taxon>organismal metagenomes</taxon>
    </lineage>
</organism>
<sequence>MYIVSFHKIFNENAAILSQRLGVPFVQEMRVKNKDIIIVFGAHECADQLVKLQSTTNIAFIIIQTEQYNSKQFDNKYYVELLRNKVNASLDWSKENLRRLKKHFDTPCYSIYYYDFFSMETMPDFDSRPIDFFFCGAPNKEREMILNDFKNKNPDYNVELDFKYTYVNPLDLTEKLKSVKYVLNLPFYKENALETQRINRALSLGCQVVSIPSFDKDMNEQYSDFVHFVPRLADFSLLIEKEPKKSYIELMKQFGAFQIQSNVEGLRLAEKKLNEKLNILEQSK</sequence>
<evidence type="ECO:0000313" key="1">
    <source>
        <dbReference type="EMBL" id="QHU05818.1"/>
    </source>
</evidence>